<feature type="compositionally biased region" description="Acidic residues" evidence="1">
    <location>
        <begin position="162"/>
        <end position="178"/>
    </location>
</feature>
<accession>A0A168A697</accession>
<dbReference type="PANTHER" id="PTHR46014">
    <property type="entry name" value="TETRATRICOPEPTIDE REPEAT PROTEIN 1"/>
    <property type="match status" value="1"/>
</dbReference>
<evidence type="ECO:0000256" key="1">
    <source>
        <dbReference type="SAM" id="MobiDB-lite"/>
    </source>
</evidence>
<feature type="compositionally biased region" description="Basic and acidic residues" evidence="1">
    <location>
        <begin position="21"/>
        <end position="30"/>
    </location>
</feature>
<keyword evidence="3" id="KW-1185">Reference proteome</keyword>
<dbReference type="SUPFAM" id="SSF48452">
    <property type="entry name" value="TPR-like"/>
    <property type="match status" value="1"/>
</dbReference>
<dbReference type="PANTHER" id="PTHR46014:SF1">
    <property type="entry name" value="TETRATRICOPEPTIDE REPEAT PROTEIN 1"/>
    <property type="match status" value="1"/>
</dbReference>
<dbReference type="Gene3D" id="1.25.40.10">
    <property type="entry name" value="Tetratricopeptide repeat domain"/>
    <property type="match status" value="1"/>
</dbReference>
<reference evidence="2 3" key="1">
    <citation type="journal article" date="2016" name="Genome Biol. Evol.">
        <title>Divergent and convergent evolution of fungal pathogenicity.</title>
        <authorList>
            <person name="Shang Y."/>
            <person name="Xiao G."/>
            <person name="Zheng P."/>
            <person name="Cen K."/>
            <person name="Zhan S."/>
            <person name="Wang C."/>
        </authorList>
    </citation>
    <scope>NUCLEOTIDE SEQUENCE [LARGE SCALE GENOMIC DNA]</scope>
    <source>
        <strain evidence="2 3">RCEF 264</strain>
    </source>
</reference>
<dbReference type="InterPro" id="IPR052769">
    <property type="entry name" value="TPR_domain_protein"/>
</dbReference>
<feature type="compositionally biased region" description="Basic and acidic residues" evidence="1">
    <location>
        <begin position="127"/>
        <end position="138"/>
    </location>
</feature>
<dbReference type="OrthoDB" id="1872379at2759"/>
<proteinExistence type="predicted"/>
<name>A0A168A697_9HYPO</name>
<sequence>MSDTSDYTEAHDQKSVAQQEEEPKKQRDDLEGREDDDDDEPIRFPPEQEASLLAEANGYKADANALFARSPEAALTTYETAVAVLPEYLYYDVAVLRSNMAACHLKLEAWKEAIRTATEAVEALDKDEAKTARDAEKRQKAKSTTTEETTTESRSKVHNDADEKEAEAEKEEEADEEIVSAGAATAAKPPPRAAAKDQEVGDMMGKLKELGNGLLRPFGISTENFQMVKDEKTGGYSLNFQQGRGS</sequence>
<dbReference type="EMBL" id="AZHD01000001">
    <property type="protein sequence ID" value="OAA68301.1"/>
    <property type="molecule type" value="Genomic_DNA"/>
</dbReference>
<evidence type="ECO:0000313" key="3">
    <source>
        <dbReference type="Proteomes" id="UP000076874"/>
    </source>
</evidence>
<feature type="compositionally biased region" description="Basic and acidic residues" evidence="1">
    <location>
        <begin position="151"/>
        <end position="161"/>
    </location>
</feature>
<dbReference type="AlphaFoldDB" id="A0A168A697"/>
<comment type="caution">
    <text evidence="2">The sequence shown here is derived from an EMBL/GenBank/DDBJ whole genome shotgun (WGS) entry which is preliminary data.</text>
</comment>
<feature type="region of interest" description="Disordered" evidence="1">
    <location>
        <begin position="1"/>
        <end position="49"/>
    </location>
</feature>
<evidence type="ECO:0000313" key="2">
    <source>
        <dbReference type="EMBL" id="OAA68301.1"/>
    </source>
</evidence>
<protein>
    <submittedName>
        <fullName evidence="2">Tetratricopeptide repeat protein 1 (TTC1)</fullName>
    </submittedName>
</protein>
<feature type="compositionally biased region" description="Acidic residues" evidence="1">
    <location>
        <begin position="31"/>
        <end position="40"/>
    </location>
</feature>
<gene>
    <name evidence="2" type="ORF">SPI_00496</name>
</gene>
<feature type="region of interest" description="Disordered" evidence="1">
    <location>
        <begin position="127"/>
        <end position="201"/>
    </location>
</feature>
<dbReference type="InterPro" id="IPR011990">
    <property type="entry name" value="TPR-like_helical_dom_sf"/>
</dbReference>
<dbReference type="STRING" id="1081102.A0A168A697"/>
<dbReference type="Proteomes" id="UP000076874">
    <property type="component" value="Unassembled WGS sequence"/>
</dbReference>
<organism evidence="2 3">
    <name type="scientific">Niveomyces insectorum RCEF 264</name>
    <dbReference type="NCBI Taxonomy" id="1081102"/>
    <lineage>
        <taxon>Eukaryota</taxon>
        <taxon>Fungi</taxon>
        <taxon>Dikarya</taxon>
        <taxon>Ascomycota</taxon>
        <taxon>Pezizomycotina</taxon>
        <taxon>Sordariomycetes</taxon>
        <taxon>Hypocreomycetidae</taxon>
        <taxon>Hypocreales</taxon>
        <taxon>Cordycipitaceae</taxon>
        <taxon>Niveomyces</taxon>
    </lineage>
</organism>